<dbReference type="PANTHER" id="PTHR43547:SF2">
    <property type="entry name" value="HYBRID SIGNAL TRANSDUCTION HISTIDINE KINASE C"/>
    <property type="match status" value="1"/>
</dbReference>
<organism evidence="11 12">
    <name type="scientific">Malonomonas rubra DSM 5091</name>
    <dbReference type="NCBI Taxonomy" id="1122189"/>
    <lineage>
        <taxon>Bacteria</taxon>
        <taxon>Pseudomonadati</taxon>
        <taxon>Thermodesulfobacteriota</taxon>
        <taxon>Desulfuromonadia</taxon>
        <taxon>Desulfuromonadales</taxon>
        <taxon>Geopsychrobacteraceae</taxon>
        <taxon>Malonomonas</taxon>
    </lineage>
</organism>
<dbReference type="InterPro" id="IPR004358">
    <property type="entry name" value="Sig_transdc_His_kin-like_C"/>
</dbReference>
<dbReference type="OrthoDB" id="9787818at2"/>
<keyword evidence="11" id="KW-0418">Kinase</keyword>
<dbReference type="SUPFAM" id="SSF55874">
    <property type="entry name" value="ATPase domain of HSP90 chaperone/DNA topoisomerase II/histidine kinase"/>
    <property type="match status" value="1"/>
</dbReference>
<dbReference type="InterPro" id="IPR005467">
    <property type="entry name" value="His_kinase_dom"/>
</dbReference>
<dbReference type="InterPro" id="IPR011006">
    <property type="entry name" value="CheY-like_superfamily"/>
</dbReference>
<dbReference type="PANTHER" id="PTHR43547">
    <property type="entry name" value="TWO-COMPONENT HISTIDINE KINASE"/>
    <property type="match status" value="1"/>
</dbReference>
<dbReference type="Pfam" id="PF00072">
    <property type="entry name" value="Response_reg"/>
    <property type="match status" value="1"/>
</dbReference>
<feature type="modified residue" description="4-aspartylphosphate" evidence="8">
    <location>
        <position position="82"/>
    </location>
</feature>
<evidence type="ECO:0000256" key="4">
    <source>
        <dbReference type="ARBA" id="ARBA00023012"/>
    </source>
</evidence>
<evidence type="ECO:0000259" key="10">
    <source>
        <dbReference type="PROSITE" id="PS50110"/>
    </source>
</evidence>
<evidence type="ECO:0000313" key="11">
    <source>
        <dbReference type="EMBL" id="SHJ17563.1"/>
    </source>
</evidence>
<reference evidence="11 12" key="1">
    <citation type="submission" date="2016-11" db="EMBL/GenBank/DDBJ databases">
        <authorList>
            <person name="Jaros S."/>
            <person name="Januszkiewicz K."/>
            <person name="Wedrychowicz H."/>
        </authorList>
    </citation>
    <scope>NUCLEOTIDE SEQUENCE [LARGE SCALE GENOMIC DNA]</scope>
    <source>
        <strain evidence="11 12">DSM 5091</strain>
    </source>
</reference>
<dbReference type="PRINTS" id="PR00344">
    <property type="entry name" value="BCTRLSENSOR"/>
</dbReference>
<evidence type="ECO:0000259" key="9">
    <source>
        <dbReference type="PROSITE" id="PS50109"/>
    </source>
</evidence>
<evidence type="ECO:0000256" key="1">
    <source>
        <dbReference type="ARBA" id="ARBA00000085"/>
    </source>
</evidence>
<dbReference type="Gene3D" id="1.10.287.130">
    <property type="match status" value="1"/>
</dbReference>
<dbReference type="Pfam" id="PF02518">
    <property type="entry name" value="HATPase_c"/>
    <property type="match status" value="1"/>
</dbReference>
<name>A0A1M6H5V0_MALRU</name>
<dbReference type="CDD" id="cd00075">
    <property type="entry name" value="HATPase"/>
    <property type="match status" value="1"/>
</dbReference>
<dbReference type="Gene3D" id="3.30.565.10">
    <property type="entry name" value="Histidine kinase-like ATPase, C-terminal domain"/>
    <property type="match status" value="1"/>
</dbReference>
<keyword evidence="12" id="KW-1185">Reference proteome</keyword>
<dbReference type="GO" id="GO:0003677">
    <property type="term" value="F:DNA binding"/>
    <property type="evidence" value="ECO:0007669"/>
    <property type="project" value="UniProtKB-KW"/>
</dbReference>
<dbReference type="STRING" id="1122189.SAMN02745165_01697"/>
<protein>
    <recommendedName>
        <fullName evidence="2">histidine kinase</fullName>
        <ecNumber evidence="2">2.7.13.3</ecNumber>
    </recommendedName>
</protein>
<dbReference type="PROSITE" id="PS50110">
    <property type="entry name" value="RESPONSE_REGULATORY"/>
    <property type="match status" value="1"/>
</dbReference>
<dbReference type="InterPro" id="IPR036890">
    <property type="entry name" value="HATPase_C_sf"/>
</dbReference>
<dbReference type="GO" id="GO:0000155">
    <property type="term" value="F:phosphorelay sensor kinase activity"/>
    <property type="evidence" value="ECO:0007669"/>
    <property type="project" value="InterPro"/>
</dbReference>
<dbReference type="SUPFAM" id="SSF52172">
    <property type="entry name" value="CheY-like"/>
    <property type="match status" value="1"/>
</dbReference>
<evidence type="ECO:0000256" key="2">
    <source>
        <dbReference type="ARBA" id="ARBA00012438"/>
    </source>
</evidence>
<accession>A0A1M6H5V0</accession>
<evidence type="ECO:0000256" key="5">
    <source>
        <dbReference type="ARBA" id="ARBA00023015"/>
    </source>
</evidence>
<dbReference type="FunFam" id="3.40.50.2300:FF:000001">
    <property type="entry name" value="DNA-binding response regulator PhoB"/>
    <property type="match status" value="1"/>
</dbReference>
<evidence type="ECO:0000313" key="12">
    <source>
        <dbReference type="Proteomes" id="UP000184171"/>
    </source>
</evidence>
<dbReference type="Proteomes" id="UP000184171">
    <property type="component" value="Unassembled WGS sequence"/>
</dbReference>
<dbReference type="CDD" id="cd17574">
    <property type="entry name" value="REC_OmpR"/>
    <property type="match status" value="1"/>
</dbReference>
<evidence type="ECO:0000256" key="6">
    <source>
        <dbReference type="ARBA" id="ARBA00023125"/>
    </source>
</evidence>
<comment type="catalytic activity">
    <reaction evidence="1">
        <text>ATP + protein L-histidine = ADP + protein N-phospho-L-histidine.</text>
        <dbReference type="EC" id="2.7.13.3"/>
    </reaction>
</comment>
<dbReference type="CDD" id="cd00082">
    <property type="entry name" value="HisKA"/>
    <property type="match status" value="1"/>
</dbReference>
<keyword evidence="11" id="KW-0808">Transferase</keyword>
<evidence type="ECO:0000256" key="7">
    <source>
        <dbReference type="ARBA" id="ARBA00023163"/>
    </source>
</evidence>
<evidence type="ECO:0000256" key="8">
    <source>
        <dbReference type="PROSITE-ProRule" id="PRU00169"/>
    </source>
</evidence>
<keyword evidence="4" id="KW-0902">Two-component regulatory system</keyword>
<dbReference type="SMART" id="SM00448">
    <property type="entry name" value="REC"/>
    <property type="match status" value="1"/>
</dbReference>
<dbReference type="RefSeq" id="WP_072907836.1">
    <property type="nucleotide sequence ID" value="NZ_FQZT01000005.1"/>
</dbReference>
<dbReference type="AlphaFoldDB" id="A0A1M6H5V0"/>
<keyword evidence="6" id="KW-0238">DNA-binding</keyword>
<sequence length="396" mass="44549">MEQVEATVTDPRDGRQGDIKNRVLQIVGEDSGKILVVEDEIELAEVLEFNLIRKGFDVLLAHDGLEACRLIGREQPDLILLDLMLPLLDGWEVCRMVRSHQDPAFRKTPIIMLSALGSTEDRIKGYDLGADLYLPKPYAIKEVIIKSRQLIQQHRDFLQLNQQVSSLQSWADMQDQWQQALFHELRNQLTVISGMALHLQQDRQLPPGRTEQFAEQISSSSHYLGALAENYLLVRRLEDKPGQLQGEPFLLANLLGELQELFQPLAEQKSCQLKLSCDSSVLLELHPIGLKIVLSSLIDNALKYSMLDGHILLSVQVDTECVRILLQDDGPGVDPGEREKIFTKFYRGRDNREKLVGSGLGLYMARALSEAMGGSLCLLDNDQPGCCFQLSLPRPC</sequence>
<feature type="domain" description="Histidine kinase" evidence="9">
    <location>
        <begin position="180"/>
        <end position="396"/>
    </location>
</feature>
<evidence type="ECO:0000256" key="3">
    <source>
        <dbReference type="ARBA" id="ARBA00022553"/>
    </source>
</evidence>
<dbReference type="SMART" id="SM00387">
    <property type="entry name" value="HATPase_c"/>
    <property type="match status" value="1"/>
</dbReference>
<feature type="domain" description="Response regulatory" evidence="10">
    <location>
        <begin position="33"/>
        <end position="151"/>
    </location>
</feature>
<keyword evidence="5" id="KW-0805">Transcription regulation</keyword>
<dbReference type="EC" id="2.7.13.3" evidence="2"/>
<dbReference type="InterPro" id="IPR003661">
    <property type="entry name" value="HisK_dim/P_dom"/>
</dbReference>
<keyword evidence="3 8" id="KW-0597">Phosphoprotein</keyword>
<dbReference type="EMBL" id="FQZT01000005">
    <property type="protein sequence ID" value="SHJ17563.1"/>
    <property type="molecule type" value="Genomic_DNA"/>
</dbReference>
<proteinExistence type="predicted"/>
<dbReference type="Gene3D" id="3.40.50.2300">
    <property type="match status" value="1"/>
</dbReference>
<dbReference type="InterPro" id="IPR003594">
    <property type="entry name" value="HATPase_dom"/>
</dbReference>
<dbReference type="PROSITE" id="PS50109">
    <property type="entry name" value="HIS_KIN"/>
    <property type="match status" value="1"/>
</dbReference>
<gene>
    <name evidence="11" type="ORF">SAMN02745165_01697</name>
</gene>
<dbReference type="InterPro" id="IPR001789">
    <property type="entry name" value="Sig_transdc_resp-reg_receiver"/>
</dbReference>
<keyword evidence="7" id="KW-0804">Transcription</keyword>